<gene>
    <name evidence="1" type="ORF">H9634_02555</name>
</gene>
<evidence type="ECO:0000313" key="2">
    <source>
        <dbReference type="Proteomes" id="UP000651517"/>
    </source>
</evidence>
<reference evidence="1 2" key="1">
    <citation type="submission" date="2020-08" db="EMBL/GenBank/DDBJ databases">
        <title>A Genomic Blueprint of the Chicken Gut Microbiome.</title>
        <authorList>
            <person name="Gilroy R."/>
            <person name="Ravi A."/>
            <person name="Getino M."/>
            <person name="Pursley I."/>
            <person name="Horton D.L."/>
            <person name="Alikhan N.-F."/>
            <person name="Baker D."/>
            <person name="Gharbi K."/>
            <person name="Hall N."/>
            <person name="Watson M."/>
            <person name="Adriaenssens E.M."/>
            <person name="Foster-Nyarko E."/>
            <person name="Jarju S."/>
            <person name="Secka A."/>
            <person name="Antonio M."/>
            <person name="Oren A."/>
            <person name="Chaudhuri R."/>
            <person name="La Ragione R.M."/>
            <person name="Hildebrand F."/>
            <person name="Pallen M.J."/>
        </authorList>
    </citation>
    <scope>NUCLEOTIDE SEQUENCE [LARGE SCALE GENOMIC DNA]</scope>
    <source>
        <strain evidence="1 2">Re57</strain>
    </source>
</reference>
<keyword evidence="2" id="KW-1185">Reference proteome</keyword>
<sequence length="63" mass="6719">MILGLLAGEALLVLALAPAVGYYFALGRFSCPARERLALSEMTAVAIAATVRRGFDRSARHRG</sequence>
<evidence type="ECO:0000313" key="1">
    <source>
        <dbReference type="EMBL" id="MBD8019661.1"/>
    </source>
</evidence>
<dbReference type="Proteomes" id="UP000651517">
    <property type="component" value="Unassembled WGS sequence"/>
</dbReference>
<proteinExistence type="predicted"/>
<name>A0ABR8WSG1_9MICO</name>
<dbReference type="RefSeq" id="WP_191725242.1">
    <property type="nucleotide sequence ID" value="NZ_JACSPY010000002.1"/>
</dbReference>
<organism evidence="1 2">
    <name type="scientific">Brevibacterium gallinarum</name>
    <dbReference type="NCBI Taxonomy" id="2762220"/>
    <lineage>
        <taxon>Bacteria</taxon>
        <taxon>Bacillati</taxon>
        <taxon>Actinomycetota</taxon>
        <taxon>Actinomycetes</taxon>
        <taxon>Micrococcales</taxon>
        <taxon>Brevibacteriaceae</taxon>
        <taxon>Brevibacterium</taxon>
    </lineage>
</organism>
<protein>
    <submittedName>
        <fullName evidence="1">Uncharacterized protein</fullName>
    </submittedName>
</protein>
<dbReference type="EMBL" id="JACSPY010000002">
    <property type="protein sequence ID" value="MBD8019661.1"/>
    <property type="molecule type" value="Genomic_DNA"/>
</dbReference>
<accession>A0ABR8WSG1</accession>
<comment type="caution">
    <text evidence="1">The sequence shown here is derived from an EMBL/GenBank/DDBJ whole genome shotgun (WGS) entry which is preliminary data.</text>
</comment>